<accession>A0ABS2CMJ8</accession>
<keyword evidence="4" id="KW-1185">Reference proteome</keyword>
<dbReference type="EMBL" id="JAFDVD010000008">
    <property type="protein sequence ID" value="MBM6400406.1"/>
    <property type="molecule type" value="Genomic_DNA"/>
</dbReference>
<dbReference type="PANTHER" id="PTHR34980">
    <property type="entry name" value="INNER MEMBRANE PROTEIN-RELATED-RELATED"/>
    <property type="match status" value="1"/>
</dbReference>
<sequence length="179" mass="18802">MSLREERVRRGWSQEELADASGVSVRTVQRVEGGRPAGRATTAALAAALGVEPEVLADAAPGEAAGAPAPEVTFAEALRLGARGWSSFEGRASRSEYWFLVLAAVVVVGAPAALDDRLGAFVGVLCLVPLLAAGTRRLRDAGQSPWWQLFLLVPFGFVVTATLMVLPGRDEPAPVAPRS</sequence>
<dbReference type="CDD" id="cd00093">
    <property type="entry name" value="HTH_XRE"/>
    <property type="match status" value="1"/>
</dbReference>
<keyword evidence="1" id="KW-0812">Transmembrane</keyword>
<dbReference type="Proteomes" id="UP001430172">
    <property type="component" value="Unassembled WGS sequence"/>
</dbReference>
<dbReference type="InterPro" id="IPR010982">
    <property type="entry name" value="Lambda_DNA-bd_dom_sf"/>
</dbReference>
<dbReference type="InterPro" id="IPR001387">
    <property type="entry name" value="Cro/C1-type_HTH"/>
</dbReference>
<dbReference type="Pfam" id="PF01381">
    <property type="entry name" value="HTH_3"/>
    <property type="match status" value="1"/>
</dbReference>
<gene>
    <name evidence="3" type="ORF">JQN70_08425</name>
</gene>
<evidence type="ECO:0000256" key="1">
    <source>
        <dbReference type="SAM" id="Phobius"/>
    </source>
</evidence>
<dbReference type="PANTHER" id="PTHR34980:SF2">
    <property type="entry name" value="INNER MEMBRANE PROTEIN YHAH-RELATED"/>
    <property type="match status" value="1"/>
</dbReference>
<evidence type="ECO:0000259" key="2">
    <source>
        <dbReference type="PROSITE" id="PS50943"/>
    </source>
</evidence>
<feature type="transmembrane region" description="Helical" evidence="1">
    <location>
        <begin position="120"/>
        <end position="138"/>
    </location>
</feature>
<dbReference type="Gene3D" id="1.10.260.40">
    <property type="entry name" value="lambda repressor-like DNA-binding domains"/>
    <property type="match status" value="1"/>
</dbReference>
<feature type="domain" description="HTH cro/C1-type" evidence="2">
    <location>
        <begin position="3"/>
        <end position="56"/>
    </location>
</feature>
<feature type="transmembrane region" description="Helical" evidence="1">
    <location>
        <begin position="97"/>
        <end position="114"/>
    </location>
</feature>
<name>A0ABS2CMJ8_9MICO</name>
<dbReference type="SUPFAM" id="SSF47413">
    <property type="entry name" value="lambda repressor-like DNA-binding domains"/>
    <property type="match status" value="1"/>
</dbReference>
<dbReference type="InterPro" id="IPR008523">
    <property type="entry name" value="DUF805"/>
</dbReference>
<keyword evidence="1" id="KW-1133">Transmembrane helix</keyword>
<feature type="transmembrane region" description="Helical" evidence="1">
    <location>
        <begin position="145"/>
        <end position="166"/>
    </location>
</feature>
<comment type="caution">
    <text evidence="3">The sequence shown here is derived from an EMBL/GenBank/DDBJ whole genome shotgun (WGS) entry which is preliminary data.</text>
</comment>
<dbReference type="RefSeq" id="WP_204130872.1">
    <property type="nucleotide sequence ID" value="NZ_JAFDVD010000008.1"/>
</dbReference>
<evidence type="ECO:0000313" key="4">
    <source>
        <dbReference type="Proteomes" id="UP001430172"/>
    </source>
</evidence>
<evidence type="ECO:0000313" key="3">
    <source>
        <dbReference type="EMBL" id="MBM6400406.1"/>
    </source>
</evidence>
<keyword evidence="1" id="KW-0472">Membrane</keyword>
<dbReference type="SMART" id="SM00530">
    <property type="entry name" value="HTH_XRE"/>
    <property type="match status" value="1"/>
</dbReference>
<reference evidence="3" key="1">
    <citation type="submission" date="2021-02" db="EMBL/GenBank/DDBJ databases">
        <title>Phycicoccus sp. MQZ13P-5T, whole genome shotgun sequence.</title>
        <authorList>
            <person name="Tuo L."/>
        </authorList>
    </citation>
    <scope>NUCLEOTIDE SEQUENCE</scope>
    <source>
        <strain evidence="3">MQZ13P-5</strain>
    </source>
</reference>
<proteinExistence type="predicted"/>
<protein>
    <submittedName>
        <fullName evidence="3">DUF805 domain-containing protein</fullName>
    </submittedName>
</protein>
<dbReference type="Pfam" id="PF05656">
    <property type="entry name" value="DUF805"/>
    <property type="match status" value="1"/>
</dbReference>
<organism evidence="3 4">
    <name type="scientific">Phycicoccus sonneratiae</name>
    <dbReference type="NCBI Taxonomy" id="2807628"/>
    <lineage>
        <taxon>Bacteria</taxon>
        <taxon>Bacillati</taxon>
        <taxon>Actinomycetota</taxon>
        <taxon>Actinomycetes</taxon>
        <taxon>Micrococcales</taxon>
        <taxon>Intrasporangiaceae</taxon>
        <taxon>Phycicoccus</taxon>
    </lineage>
</organism>
<dbReference type="PROSITE" id="PS50943">
    <property type="entry name" value="HTH_CROC1"/>
    <property type="match status" value="1"/>
</dbReference>